<evidence type="ECO:0000256" key="3">
    <source>
        <dbReference type="ARBA" id="ARBA00022729"/>
    </source>
</evidence>
<dbReference type="Pfam" id="PF03973">
    <property type="entry name" value="Triabin"/>
    <property type="match status" value="1"/>
</dbReference>
<sequence length="201" mass="22561">MKIILSLTFVATLTLAFAATVEQQGCLNVQAKEKFEPRKYFKGTWYLTNVQKTLSSPTDLCRESKSDVLEDGTVVHKVYGYSDKKTPEFAVTECTTNLKEITGDLGKVPLHCKAQTADKLLEFDFEGTVLETDYDHFAVFYACGKSQNKEIGNCLVLNRDKNGDPTDSRVVETLKKHGLDLSNFVSRKNVHCKEHPDTVNN</sequence>
<name>A0A224XPR6_9HEMI</name>
<organism evidence="6">
    <name type="scientific">Panstrongylus lignarius</name>
    <dbReference type="NCBI Taxonomy" id="156445"/>
    <lineage>
        <taxon>Eukaryota</taxon>
        <taxon>Metazoa</taxon>
        <taxon>Ecdysozoa</taxon>
        <taxon>Arthropoda</taxon>
        <taxon>Hexapoda</taxon>
        <taxon>Insecta</taxon>
        <taxon>Pterygota</taxon>
        <taxon>Neoptera</taxon>
        <taxon>Paraneoptera</taxon>
        <taxon>Hemiptera</taxon>
        <taxon>Heteroptera</taxon>
        <taxon>Panheteroptera</taxon>
        <taxon>Cimicomorpha</taxon>
        <taxon>Reduviidae</taxon>
        <taxon>Triatominae</taxon>
        <taxon>Panstrongylus</taxon>
    </lineage>
</organism>
<evidence type="ECO:0000256" key="2">
    <source>
        <dbReference type="ARBA" id="ARBA00022525"/>
    </source>
</evidence>
<comment type="similarity">
    <text evidence="4">Belongs to the calycin superfamily. Triabin family.</text>
</comment>
<evidence type="ECO:0000313" key="6">
    <source>
        <dbReference type="EMBL" id="JAW13074.1"/>
    </source>
</evidence>
<accession>A0A224XPR6</accession>
<dbReference type="GO" id="GO:0005576">
    <property type="term" value="C:extracellular region"/>
    <property type="evidence" value="ECO:0007669"/>
    <property type="project" value="UniProtKB-SubCell"/>
</dbReference>
<feature type="chain" id="PRO_5012940112" evidence="5">
    <location>
        <begin position="19"/>
        <end position="201"/>
    </location>
</feature>
<proteinExistence type="inferred from homology"/>
<dbReference type="InterPro" id="IPR005657">
    <property type="entry name" value="Triabi/Procalin"/>
</dbReference>
<evidence type="ECO:0000256" key="4">
    <source>
        <dbReference type="ARBA" id="ARBA00034121"/>
    </source>
</evidence>
<feature type="signal peptide" evidence="5">
    <location>
        <begin position="1"/>
        <end position="18"/>
    </location>
</feature>
<dbReference type="InterPro" id="IPR012674">
    <property type="entry name" value="Calycin"/>
</dbReference>
<evidence type="ECO:0000256" key="1">
    <source>
        <dbReference type="ARBA" id="ARBA00004613"/>
    </source>
</evidence>
<dbReference type="SUPFAM" id="SSF50814">
    <property type="entry name" value="Lipocalins"/>
    <property type="match status" value="1"/>
</dbReference>
<dbReference type="AlphaFoldDB" id="A0A224XPR6"/>
<dbReference type="EMBL" id="GFTR01003352">
    <property type="protein sequence ID" value="JAW13074.1"/>
    <property type="molecule type" value="Transcribed_RNA"/>
</dbReference>
<keyword evidence="3 5" id="KW-0732">Signal</keyword>
<comment type="subcellular location">
    <subcellularLocation>
        <location evidence="1">Secreted</location>
    </subcellularLocation>
</comment>
<dbReference type="Gene3D" id="2.40.128.20">
    <property type="match status" value="1"/>
</dbReference>
<dbReference type="GO" id="GO:0030682">
    <property type="term" value="P:symbiont-mediated perturbation of host defenses"/>
    <property type="evidence" value="ECO:0007669"/>
    <property type="project" value="InterPro"/>
</dbReference>
<protein>
    <submittedName>
        <fullName evidence="6">Putative triabin-like lipocalin 4a</fullName>
    </submittedName>
</protein>
<reference evidence="6" key="1">
    <citation type="journal article" date="2018" name="PLoS Negl. Trop. Dis.">
        <title>An insight into the salivary gland and fat body transcriptome of Panstrongylus lignarius (Hemiptera: Heteroptera), the main vector of Chagas disease in Peru.</title>
        <authorList>
            <person name="Nevoa J.C."/>
            <person name="Mendes M.T."/>
            <person name="da Silva M.V."/>
            <person name="Soares S.C."/>
            <person name="Oliveira C.J.F."/>
            <person name="Ribeiro J.M.C."/>
        </authorList>
    </citation>
    <scope>NUCLEOTIDE SEQUENCE</scope>
</reference>
<evidence type="ECO:0000256" key="5">
    <source>
        <dbReference type="SAM" id="SignalP"/>
    </source>
</evidence>
<keyword evidence="2" id="KW-0964">Secreted</keyword>